<evidence type="ECO:0000256" key="1">
    <source>
        <dbReference type="SAM" id="Phobius"/>
    </source>
</evidence>
<dbReference type="AlphaFoldDB" id="H1KYC4"/>
<gene>
    <name evidence="2" type="ORF">MetfoDRAFT_0797</name>
</gene>
<evidence type="ECO:0000313" key="2">
    <source>
        <dbReference type="EMBL" id="EHP87389.1"/>
    </source>
</evidence>
<accession>H1KYC4</accession>
<dbReference type="OrthoDB" id="386377at2157"/>
<protein>
    <submittedName>
        <fullName evidence="2">Uncharacterized protein</fullName>
    </submittedName>
</protein>
<sequence length="170" mass="19922">MNIRKNLLFLILALVFITQSYAYLTVEFNITNRDTNETKTFDYYVDLNQLNNPKTYENDYSTIKLWLENYTDSGNTYYYLHWNITAKVNLNYTAELFDTSNEHPDWTGSNPYGPKNLNVAYYDHEYWTSIKHDEIGPEYKPSTTKSPIPLGAIILTLIVVPLLTLRKVKK</sequence>
<feature type="transmembrane region" description="Helical" evidence="1">
    <location>
        <begin position="148"/>
        <end position="165"/>
    </location>
</feature>
<proteinExistence type="predicted"/>
<dbReference type="RefSeq" id="WP_007044236.1">
    <property type="nucleotide sequence ID" value="NZ_AGJL01000015.1"/>
</dbReference>
<name>H1KYC4_9EURY</name>
<keyword evidence="1" id="KW-1133">Transmembrane helix</keyword>
<dbReference type="EMBL" id="AGJL01000015">
    <property type="protein sequence ID" value="EHP87389.1"/>
    <property type="molecule type" value="Genomic_DNA"/>
</dbReference>
<reference evidence="2 3" key="1">
    <citation type="submission" date="2011-09" db="EMBL/GenBank/DDBJ databases">
        <title>The draft genome of Methanotorris formicicus Mc-S-70.</title>
        <authorList>
            <consortium name="US DOE Joint Genome Institute (JGI-PGF)"/>
            <person name="Lucas S."/>
            <person name="Han J."/>
            <person name="Lapidus A."/>
            <person name="Cheng J.-F."/>
            <person name="Goodwin L."/>
            <person name="Pitluck S."/>
            <person name="Peters L."/>
            <person name="Land M.L."/>
            <person name="Hauser L."/>
            <person name="Sieprawska-Lupa M."/>
            <person name="Takai K."/>
            <person name="Miyazaki J."/>
            <person name="Whitman W."/>
            <person name="Woyke T.J."/>
        </authorList>
    </citation>
    <scope>NUCLEOTIDE SEQUENCE [LARGE SCALE GENOMIC DNA]</scope>
    <source>
        <strain evidence="2 3">Mc-S-70</strain>
    </source>
</reference>
<organism evidence="2 3">
    <name type="scientific">Methanotorris formicicus Mc-S-70</name>
    <dbReference type="NCBI Taxonomy" id="647171"/>
    <lineage>
        <taxon>Archaea</taxon>
        <taxon>Methanobacteriati</taxon>
        <taxon>Methanobacteriota</taxon>
        <taxon>Methanomada group</taxon>
        <taxon>Methanococci</taxon>
        <taxon>Methanococcales</taxon>
        <taxon>Methanocaldococcaceae</taxon>
        <taxon>Methanotorris</taxon>
    </lineage>
</organism>
<dbReference type="Proteomes" id="UP000003706">
    <property type="component" value="Unassembled WGS sequence"/>
</dbReference>
<evidence type="ECO:0000313" key="3">
    <source>
        <dbReference type="Proteomes" id="UP000003706"/>
    </source>
</evidence>
<comment type="caution">
    <text evidence="2">The sequence shown here is derived from an EMBL/GenBank/DDBJ whole genome shotgun (WGS) entry which is preliminary data.</text>
</comment>
<keyword evidence="1" id="KW-0472">Membrane</keyword>
<keyword evidence="3" id="KW-1185">Reference proteome</keyword>
<keyword evidence="1" id="KW-0812">Transmembrane</keyword>